<comment type="caution">
    <text evidence="1">The sequence shown here is derived from an EMBL/GenBank/DDBJ whole genome shotgun (WGS) entry which is preliminary data.</text>
</comment>
<dbReference type="EMBL" id="CADEHS020000005">
    <property type="protein sequence ID" value="CAG9940885.1"/>
    <property type="molecule type" value="Genomic_DNA"/>
</dbReference>
<sequence length="67" mass="7256">MASTQSKPTVFQSFDLLDAVVGAETLAVFVLAHGEDYVSTEMKLVGFAVVGYSEEELVIVGCRWEGK</sequence>
<dbReference type="Proteomes" id="UP000836387">
    <property type="component" value="Unassembled WGS sequence"/>
</dbReference>
<proteinExistence type="predicted"/>
<evidence type="ECO:0000313" key="2">
    <source>
        <dbReference type="Proteomes" id="UP000836387"/>
    </source>
</evidence>
<evidence type="ECO:0000313" key="1">
    <source>
        <dbReference type="EMBL" id="CAG9940885.1"/>
    </source>
</evidence>
<organism evidence="1 2">
    <name type="scientific">Clonostachys rosea f. rosea IK726</name>
    <dbReference type="NCBI Taxonomy" id="1349383"/>
    <lineage>
        <taxon>Eukaryota</taxon>
        <taxon>Fungi</taxon>
        <taxon>Dikarya</taxon>
        <taxon>Ascomycota</taxon>
        <taxon>Pezizomycotina</taxon>
        <taxon>Sordariomycetes</taxon>
        <taxon>Hypocreomycetidae</taxon>
        <taxon>Hypocreales</taxon>
        <taxon>Bionectriaceae</taxon>
        <taxon>Clonostachys</taxon>
    </lineage>
</organism>
<reference evidence="1" key="1">
    <citation type="submission" date="2020-04" db="EMBL/GenBank/DDBJ databases">
        <authorList>
            <person name="Broberg M."/>
        </authorList>
    </citation>
    <scope>NUCLEOTIDE SEQUENCE</scope>
</reference>
<keyword evidence="2" id="KW-1185">Reference proteome</keyword>
<accession>A0ACA9TIZ8</accession>
<gene>
    <name evidence="1" type="ORF">CRV2_00002307</name>
</gene>
<reference evidence="1" key="2">
    <citation type="submission" date="2021-10" db="EMBL/GenBank/DDBJ databases">
        <authorList>
            <person name="Piombo E."/>
        </authorList>
    </citation>
    <scope>NUCLEOTIDE SEQUENCE</scope>
</reference>
<name>A0ACA9TIZ8_BIOOC</name>
<protein>
    <submittedName>
        <fullName evidence="1">Uncharacterized protein</fullName>
    </submittedName>
</protein>